<name>A0A2S1QVT6_9FLAO</name>
<dbReference type="AlphaFoldDB" id="A0A2S1QVT6"/>
<dbReference type="KEGG" id="falb:HYN59_04970"/>
<protein>
    <submittedName>
        <fullName evidence="1">Uncharacterized protein</fullName>
    </submittedName>
</protein>
<dbReference type="RefSeq" id="WP_108777214.1">
    <property type="nucleotide sequence ID" value="NZ_CP029186.1"/>
</dbReference>
<dbReference type="OrthoDB" id="9866635at2"/>
<accession>A0A2S1QVT6</accession>
<dbReference type="EMBL" id="CP029186">
    <property type="protein sequence ID" value="AWH84508.1"/>
    <property type="molecule type" value="Genomic_DNA"/>
</dbReference>
<keyword evidence="2" id="KW-1185">Reference proteome</keyword>
<reference evidence="1 2" key="1">
    <citation type="submission" date="2018-04" db="EMBL/GenBank/DDBJ databases">
        <title>Genome sequencing of Flavobacterium sp. HYN0059.</title>
        <authorList>
            <person name="Yi H."/>
            <person name="Baek C."/>
        </authorList>
    </citation>
    <scope>NUCLEOTIDE SEQUENCE [LARGE SCALE GENOMIC DNA]</scope>
    <source>
        <strain evidence="1 2">HYN0059</strain>
    </source>
</reference>
<sequence>MKYTILLFIVFVFLSCNTLQSGYYNTNQQKTFPSVQSYIDTTAKETGLDASRIIVLKDAEFKSIATDIVRDGLSTYYGIAYKSEIISANELNIKSCQGQIIQLYRAIPDKGQFLKSEISSFEYLRNLHFNPVKKTMVILYSYKLGGLTKAKILPVIDGLKDDPDFEYYVISLDNPDIVK</sequence>
<dbReference type="PROSITE" id="PS51257">
    <property type="entry name" value="PROKAR_LIPOPROTEIN"/>
    <property type="match status" value="1"/>
</dbReference>
<proteinExistence type="predicted"/>
<gene>
    <name evidence="1" type="ORF">HYN59_04970</name>
</gene>
<evidence type="ECO:0000313" key="1">
    <source>
        <dbReference type="EMBL" id="AWH84508.1"/>
    </source>
</evidence>
<dbReference type="Proteomes" id="UP000244929">
    <property type="component" value="Chromosome"/>
</dbReference>
<organism evidence="1 2">
    <name type="scientific">Flavobacterium album</name>
    <dbReference type="NCBI Taxonomy" id="2175091"/>
    <lineage>
        <taxon>Bacteria</taxon>
        <taxon>Pseudomonadati</taxon>
        <taxon>Bacteroidota</taxon>
        <taxon>Flavobacteriia</taxon>
        <taxon>Flavobacteriales</taxon>
        <taxon>Flavobacteriaceae</taxon>
        <taxon>Flavobacterium</taxon>
    </lineage>
</organism>
<evidence type="ECO:0000313" key="2">
    <source>
        <dbReference type="Proteomes" id="UP000244929"/>
    </source>
</evidence>